<organism evidence="1 2">
    <name type="scientific">Daucus carota subsp. sativus</name>
    <name type="common">Carrot</name>
    <dbReference type="NCBI Taxonomy" id="79200"/>
    <lineage>
        <taxon>Eukaryota</taxon>
        <taxon>Viridiplantae</taxon>
        <taxon>Streptophyta</taxon>
        <taxon>Embryophyta</taxon>
        <taxon>Tracheophyta</taxon>
        <taxon>Spermatophyta</taxon>
        <taxon>Magnoliopsida</taxon>
        <taxon>eudicotyledons</taxon>
        <taxon>Gunneridae</taxon>
        <taxon>Pentapetalae</taxon>
        <taxon>asterids</taxon>
        <taxon>campanulids</taxon>
        <taxon>Apiales</taxon>
        <taxon>Apiaceae</taxon>
        <taxon>Apioideae</taxon>
        <taxon>Scandiceae</taxon>
        <taxon>Daucinae</taxon>
        <taxon>Daucus</taxon>
        <taxon>Daucus sect. Daucus</taxon>
    </lineage>
</organism>
<evidence type="ECO:0000313" key="2">
    <source>
        <dbReference type="Proteomes" id="UP000077755"/>
    </source>
</evidence>
<accession>A0AAF1BBJ5</accession>
<gene>
    <name evidence="1" type="ORF">DCAR_0832910</name>
</gene>
<reference evidence="1" key="2">
    <citation type="submission" date="2022-03" db="EMBL/GenBank/DDBJ databases">
        <title>Draft title - Genomic analysis of global carrot germplasm unveils the trajectory of domestication and the origin of high carotenoid orange carrot.</title>
        <authorList>
            <person name="Iorizzo M."/>
            <person name="Ellison S."/>
            <person name="Senalik D."/>
            <person name="Macko-Podgorni A."/>
            <person name="Grzebelus D."/>
            <person name="Bostan H."/>
            <person name="Rolling W."/>
            <person name="Curaba J."/>
            <person name="Simon P."/>
        </authorList>
    </citation>
    <scope>NUCLEOTIDE SEQUENCE</scope>
    <source>
        <tissue evidence="1">Leaf</tissue>
    </source>
</reference>
<protein>
    <submittedName>
        <fullName evidence="1">Uncharacterized protein</fullName>
    </submittedName>
</protein>
<name>A0AAF1BBJ5_DAUCS</name>
<proteinExistence type="predicted"/>
<evidence type="ECO:0000313" key="1">
    <source>
        <dbReference type="EMBL" id="WOH13400.1"/>
    </source>
</evidence>
<reference evidence="1" key="1">
    <citation type="journal article" date="2016" name="Nat. Genet.">
        <title>A high-quality carrot genome assembly provides new insights into carotenoid accumulation and asterid genome evolution.</title>
        <authorList>
            <person name="Iorizzo M."/>
            <person name="Ellison S."/>
            <person name="Senalik D."/>
            <person name="Zeng P."/>
            <person name="Satapoomin P."/>
            <person name="Huang J."/>
            <person name="Bowman M."/>
            <person name="Iovene M."/>
            <person name="Sanseverino W."/>
            <person name="Cavagnaro P."/>
            <person name="Yildiz M."/>
            <person name="Macko-Podgorni A."/>
            <person name="Moranska E."/>
            <person name="Grzebelus E."/>
            <person name="Grzebelus D."/>
            <person name="Ashrafi H."/>
            <person name="Zheng Z."/>
            <person name="Cheng S."/>
            <person name="Spooner D."/>
            <person name="Van Deynze A."/>
            <person name="Simon P."/>
        </authorList>
    </citation>
    <scope>NUCLEOTIDE SEQUENCE</scope>
    <source>
        <tissue evidence="1">Leaf</tissue>
    </source>
</reference>
<dbReference type="EMBL" id="CP093350">
    <property type="protein sequence ID" value="WOH13400.1"/>
    <property type="molecule type" value="Genomic_DNA"/>
</dbReference>
<sequence>MKLHSLRRSPLGIGDDLRVLVNAETRTVRKGLQFAEVVHRQAGMAKAVYLVDKFGCENKSGMMELNFQPVDASLIIVYHSRKTIIPTFSFSKFKTISLKSSAYSIISPALNFV</sequence>
<keyword evidence="2" id="KW-1185">Reference proteome</keyword>
<dbReference type="Proteomes" id="UP000077755">
    <property type="component" value="Chromosome 8"/>
</dbReference>
<dbReference type="AlphaFoldDB" id="A0AAF1BBJ5"/>